<dbReference type="GO" id="GO:0005737">
    <property type="term" value="C:cytoplasm"/>
    <property type="evidence" value="ECO:0007669"/>
    <property type="project" value="TreeGrafter"/>
</dbReference>
<dbReference type="Proteomes" id="UP000316882">
    <property type="component" value="Unassembled WGS sequence"/>
</dbReference>
<accession>A0A4Y3PU73</accession>
<sequence>MVEFKLPDVGEGMHEGEILKVLVRAGDSVVHDQPVIEVQTDKVNAELSAPATGVVQEIRIAEGDTVEVGTVLLVIDTGSAAGEVKQKSTGNAPAAPEQVSPPVVPSRHQARRSLATPYVRQLAREMKIDIEQVVGTGPAGRVTEEDLRLFASAGQKRALQEVSATSFAVAPPKGTTAREAEVVATASTSTTDTAPAAEKGTALGSKEAFAAMPGESANSIERIPLKGIRKKIAEHMVKSVTIIPHVTSVDELEMDQLLALREKLKPHAEKKEVKLTFLPFFIKALVIALKEYPVMNASIDDATNEILLKRFYHIGIATDTPDGLIVPVIKDADKKSIFQLAKEIKHLAELAREGKLTLAQITGGTFTISNVGPVGGLQATPIINHPEVAILALHKMEKRWVVREDEGVIRQMMNMSLSFDHRLIDGVTAVRFTNRIKELLEDPNLLFAEMV</sequence>
<dbReference type="Pfam" id="PF02817">
    <property type="entry name" value="E3_binding"/>
    <property type="match status" value="1"/>
</dbReference>
<keyword evidence="4 6" id="KW-0450">Lipoyl</keyword>
<dbReference type="InterPro" id="IPR050743">
    <property type="entry name" value="2-oxoacid_DH_E2_comp"/>
</dbReference>
<keyword evidence="3 6" id="KW-0808">Transferase</keyword>
<dbReference type="CDD" id="cd06849">
    <property type="entry name" value="lipoyl_domain"/>
    <property type="match status" value="1"/>
</dbReference>
<dbReference type="InterPro" id="IPR003016">
    <property type="entry name" value="2-oxoA_DH_lipoyl-BS"/>
</dbReference>
<dbReference type="PROSITE" id="PS00189">
    <property type="entry name" value="LIPOYL"/>
    <property type="match status" value="1"/>
</dbReference>
<dbReference type="RefSeq" id="WP_122966429.1">
    <property type="nucleotide sequence ID" value="NZ_BJMH01000031.1"/>
</dbReference>
<dbReference type="EC" id="2.3.1.-" evidence="6"/>
<dbReference type="InterPro" id="IPR036625">
    <property type="entry name" value="E3-bd_dom_sf"/>
</dbReference>
<dbReference type="EMBL" id="BJMH01000031">
    <property type="protein sequence ID" value="GEB34958.1"/>
    <property type="molecule type" value="Genomic_DNA"/>
</dbReference>
<evidence type="ECO:0000256" key="4">
    <source>
        <dbReference type="ARBA" id="ARBA00022823"/>
    </source>
</evidence>
<dbReference type="Gene3D" id="4.10.320.10">
    <property type="entry name" value="E3-binding domain"/>
    <property type="match status" value="1"/>
</dbReference>
<feature type="domain" description="Lipoyl-binding" evidence="8">
    <location>
        <begin position="1"/>
        <end position="76"/>
    </location>
</feature>
<keyword evidence="11" id="KW-1185">Reference proteome</keyword>
<dbReference type="Pfam" id="PF00198">
    <property type="entry name" value="2-oxoacid_dh"/>
    <property type="match status" value="1"/>
</dbReference>
<evidence type="ECO:0000313" key="10">
    <source>
        <dbReference type="EMBL" id="GEB34958.1"/>
    </source>
</evidence>
<reference evidence="10 11" key="1">
    <citation type="submission" date="2019-06" db="EMBL/GenBank/DDBJ databases">
        <title>Whole genome shotgun sequence of Brevibacillus parabrevis NBRC 12334.</title>
        <authorList>
            <person name="Hosoyama A."/>
            <person name="Uohara A."/>
            <person name="Ohji S."/>
            <person name="Ichikawa N."/>
        </authorList>
    </citation>
    <scope>NUCLEOTIDE SEQUENCE [LARGE SCALE GENOMIC DNA]</scope>
    <source>
        <strain evidence="10 11">NBRC 12334</strain>
    </source>
</reference>
<comment type="caution">
    <text evidence="10">The sequence shown here is derived from an EMBL/GenBank/DDBJ whole genome shotgun (WGS) entry which is preliminary data.</text>
</comment>
<dbReference type="PROSITE" id="PS51826">
    <property type="entry name" value="PSBD"/>
    <property type="match status" value="1"/>
</dbReference>
<dbReference type="SUPFAM" id="SSF52777">
    <property type="entry name" value="CoA-dependent acyltransferases"/>
    <property type="match status" value="1"/>
</dbReference>
<evidence type="ECO:0000259" key="9">
    <source>
        <dbReference type="PROSITE" id="PS51826"/>
    </source>
</evidence>
<evidence type="ECO:0000256" key="1">
    <source>
        <dbReference type="ARBA" id="ARBA00001938"/>
    </source>
</evidence>
<dbReference type="PROSITE" id="PS50968">
    <property type="entry name" value="BIOTINYL_LIPOYL"/>
    <property type="match status" value="1"/>
</dbReference>
<dbReference type="InterPro" id="IPR011053">
    <property type="entry name" value="Single_hybrid_motif"/>
</dbReference>
<comment type="similarity">
    <text evidence="2 6">Belongs to the 2-oxoacid dehydrogenase family.</text>
</comment>
<evidence type="ECO:0000259" key="8">
    <source>
        <dbReference type="PROSITE" id="PS50968"/>
    </source>
</evidence>
<keyword evidence="10" id="KW-0670">Pyruvate</keyword>
<gene>
    <name evidence="10" type="primary">aceF</name>
    <name evidence="10" type="ORF">BPA01_45380</name>
</gene>
<dbReference type="InterPro" id="IPR001078">
    <property type="entry name" value="2-oxoacid_DH_actylTfrase"/>
</dbReference>
<evidence type="ECO:0000313" key="11">
    <source>
        <dbReference type="Proteomes" id="UP000316882"/>
    </source>
</evidence>
<dbReference type="Pfam" id="PF00364">
    <property type="entry name" value="Biotin_lipoyl"/>
    <property type="match status" value="1"/>
</dbReference>
<evidence type="ECO:0000256" key="2">
    <source>
        <dbReference type="ARBA" id="ARBA00007317"/>
    </source>
</evidence>
<dbReference type="SUPFAM" id="SSF47005">
    <property type="entry name" value="Peripheral subunit-binding domain of 2-oxo acid dehydrogenase complex"/>
    <property type="match status" value="1"/>
</dbReference>
<dbReference type="AlphaFoldDB" id="A0A4Y3PU73"/>
<evidence type="ECO:0000256" key="3">
    <source>
        <dbReference type="ARBA" id="ARBA00022679"/>
    </source>
</evidence>
<dbReference type="FunFam" id="3.30.559.10:FF:000007">
    <property type="entry name" value="Dihydrolipoamide acetyltransferase component of pyruvate dehydrogenase complex"/>
    <property type="match status" value="1"/>
</dbReference>
<feature type="region of interest" description="Disordered" evidence="7">
    <location>
        <begin position="84"/>
        <end position="112"/>
    </location>
</feature>
<organism evidence="10 11">
    <name type="scientific">Brevibacillus parabrevis</name>
    <dbReference type="NCBI Taxonomy" id="54914"/>
    <lineage>
        <taxon>Bacteria</taxon>
        <taxon>Bacillati</taxon>
        <taxon>Bacillota</taxon>
        <taxon>Bacilli</taxon>
        <taxon>Bacillales</taxon>
        <taxon>Paenibacillaceae</taxon>
        <taxon>Brevibacillus</taxon>
    </lineage>
</organism>
<dbReference type="PANTHER" id="PTHR43178:SF5">
    <property type="entry name" value="LIPOAMIDE ACYLTRANSFERASE COMPONENT OF BRANCHED-CHAIN ALPHA-KETO ACID DEHYDROGENASE COMPLEX, MITOCHONDRIAL"/>
    <property type="match status" value="1"/>
</dbReference>
<dbReference type="Gene3D" id="3.30.559.10">
    <property type="entry name" value="Chloramphenicol acetyltransferase-like domain"/>
    <property type="match status" value="1"/>
</dbReference>
<dbReference type="GO" id="GO:0031405">
    <property type="term" value="F:lipoic acid binding"/>
    <property type="evidence" value="ECO:0007669"/>
    <property type="project" value="TreeGrafter"/>
</dbReference>
<comment type="cofactor">
    <cofactor evidence="1 6">
        <name>(R)-lipoate</name>
        <dbReference type="ChEBI" id="CHEBI:83088"/>
    </cofactor>
</comment>
<name>A0A4Y3PU73_BREPA</name>
<feature type="domain" description="Peripheral subunit-binding (PSBD)" evidence="9">
    <location>
        <begin position="114"/>
        <end position="151"/>
    </location>
</feature>
<dbReference type="STRING" id="54914.AV540_11655"/>
<dbReference type="InterPro" id="IPR004167">
    <property type="entry name" value="PSBD"/>
</dbReference>
<evidence type="ECO:0000256" key="7">
    <source>
        <dbReference type="SAM" id="MobiDB-lite"/>
    </source>
</evidence>
<dbReference type="InterPro" id="IPR000089">
    <property type="entry name" value="Biotin_lipoyl"/>
</dbReference>
<keyword evidence="5 6" id="KW-0012">Acyltransferase</keyword>
<dbReference type="InterPro" id="IPR023213">
    <property type="entry name" value="CAT-like_dom_sf"/>
</dbReference>
<dbReference type="GO" id="GO:0016407">
    <property type="term" value="F:acetyltransferase activity"/>
    <property type="evidence" value="ECO:0007669"/>
    <property type="project" value="TreeGrafter"/>
</dbReference>
<dbReference type="PANTHER" id="PTHR43178">
    <property type="entry name" value="DIHYDROLIPOAMIDE ACETYLTRANSFERASE COMPONENT OF PYRUVATE DEHYDROGENASE COMPLEX"/>
    <property type="match status" value="1"/>
</dbReference>
<dbReference type="SUPFAM" id="SSF51230">
    <property type="entry name" value="Single hybrid motif"/>
    <property type="match status" value="1"/>
</dbReference>
<protein>
    <recommendedName>
        <fullName evidence="6">Dihydrolipoamide acetyltransferase component of pyruvate dehydrogenase complex</fullName>
        <ecNumber evidence="6">2.3.1.-</ecNumber>
    </recommendedName>
</protein>
<dbReference type="Gene3D" id="2.40.50.100">
    <property type="match status" value="1"/>
</dbReference>
<proteinExistence type="inferred from homology"/>
<evidence type="ECO:0000256" key="5">
    <source>
        <dbReference type="ARBA" id="ARBA00023315"/>
    </source>
</evidence>
<evidence type="ECO:0000256" key="6">
    <source>
        <dbReference type="RuleBase" id="RU003423"/>
    </source>
</evidence>